<evidence type="ECO:0000256" key="2">
    <source>
        <dbReference type="ARBA" id="ARBA00022908"/>
    </source>
</evidence>
<dbReference type="InterPro" id="IPR013762">
    <property type="entry name" value="Integrase-like_cat_sf"/>
</dbReference>
<dbReference type="InterPro" id="IPR002104">
    <property type="entry name" value="Integrase_catalytic"/>
</dbReference>
<accession>A0A382CHP8</accession>
<dbReference type="Pfam" id="PF00589">
    <property type="entry name" value="Phage_integrase"/>
    <property type="match status" value="1"/>
</dbReference>
<dbReference type="InterPro" id="IPR011010">
    <property type="entry name" value="DNA_brk_join_enz"/>
</dbReference>
<evidence type="ECO:0000259" key="7">
    <source>
        <dbReference type="PROSITE" id="PS51898"/>
    </source>
</evidence>
<dbReference type="GO" id="GO:0046718">
    <property type="term" value="P:symbiont entry into host cell"/>
    <property type="evidence" value="ECO:0007669"/>
    <property type="project" value="UniProtKB-KW"/>
</dbReference>
<name>A0A382CHP8_9ZZZZ</name>
<dbReference type="InterPro" id="IPR010998">
    <property type="entry name" value="Integrase_recombinase_N"/>
</dbReference>
<evidence type="ECO:0008006" key="10">
    <source>
        <dbReference type="Google" id="ProtNLM"/>
    </source>
</evidence>
<evidence type="ECO:0000313" key="9">
    <source>
        <dbReference type="EMBL" id="SVB25646.1"/>
    </source>
</evidence>
<dbReference type="GO" id="GO:0075713">
    <property type="term" value="P:establishment of integrated proviral latency"/>
    <property type="evidence" value="ECO:0007669"/>
    <property type="project" value="UniProtKB-KW"/>
</dbReference>
<evidence type="ECO:0000256" key="1">
    <source>
        <dbReference type="ARBA" id="ARBA00008857"/>
    </source>
</evidence>
<dbReference type="AlphaFoldDB" id="A0A382CHP8"/>
<dbReference type="CDD" id="cd01189">
    <property type="entry name" value="INT_ICEBs1_C_like"/>
    <property type="match status" value="1"/>
</dbReference>
<sequence>MALPAGFEPATHGLGNRCSIQLSYGSTLYISAIMLIETTDKNIVTHYCNPILSGMSVSTLESSKTPQSKGPDFRKVGENLYRLNTSGGYYALLKRAGKQYRKSLKTTDKELAKRRLGELREKVGRLSTDKGIRNITFAELSSRWLDIQKTKLKASSATRNNVCVKALAPFFKGVTFKNIARTHCENWLTKRGQGISASSYKQERRILIAIFKYAISLGIVLDNVAEEALPTRSISSKQVIIPTHEQFDLLAKTMRQADVRGVHGANLVELLAYSGMRLNEAINLLWKDVDFERGCFTVTGGETGTKNHEIRTVPLFPAMKELLERIKGDSTPIPESRIIPINDAKTLMRNSGRKANLPIFTHHDMRHYFCSNAIEAGIDFKVIAGWLGHKDGGILVAKTYGHLRDAHSFEMAKRMVFSAAQEPPQNIVTAAETA</sequence>
<dbReference type="PROSITE" id="PS51900">
    <property type="entry name" value="CB"/>
    <property type="match status" value="1"/>
</dbReference>
<feature type="domain" description="Tyr recombinase" evidence="7">
    <location>
        <begin position="237"/>
        <end position="413"/>
    </location>
</feature>
<dbReference type="PROSITE" id="PS51898">
    <property type="entry name" value="TYR_RECOMBINASE"/>
    <property type="match status" value="1"/>
</dbReference>
<dbReference type="EMBL" id="UINC01034582">
    <property type="protein sequence ID" value="SVB25646.1"/>
    <property type="molecule type" value="Genomic_DNA"/>
</dbReference>
<proteinExistence type="inferred from homology"/>
<reference evidence="9" key="1">
    <citation type="submission" date="2018-05" db="EMBL/GenBank/DDBJ databases">
        <authorList>
            <person name="Lanie J.A."/>
            <person name="Ng W.-L."/>
            <person name="Kazmierczak K.M."/>
            <person name="Andrzejewski T.M."/>
            <person name="Davidsen T.M."/>
            <person name="Wayne K.J."/>
            <person name="Tettelin H."/>
            <person name="Glass J.I."/>
            <person name="Rusch D."/>
            <person name="Podicherti R."/>
            <person name="Tsui H.-C.T."/>
            <person name="Winkler M.E."/>
        </authorList>
    </citation>
    <scope>NUCLEOTIDE SEQUENCE</scope>
</reference>
<keyword evidence="3" id="KW-0238">DNA-binding</keyword>
<dbReference type="GO" id="GO:0015074">
    <property type="term" value="P:DNA integration"/>
    <property type="evidence" value="ECO:0007669"/>
    <property type="project" value="UniProtKB-KW"/>
</dbReference>
<dbReference type="SUPFAM" id="SSF56349">
    <property type="entry name" value="DNA breaking-rejoining enzymes"/>
    <property type="match status" value="1"/>
</dbReference>
<keyword evidence="4" id="KW-0233">DNA recombination</keyword>
<organism evidence="9">
    <name type="scientific">marine metagenome</name>
    <dbReference type="NCBI Taxonomy" id="408172"/>
    <lineage>
        <taxon>unclassified sequences</taxon>
        <taxon>metagenomes</taxon>
        <taxon>ecological metagenomes</taxon>
    </lineage>
</organism>
<dbReference type="PANTHER" id="PTHR30629:SF6">
    <property type="entry name" value="PROPHAGE INTEGRASE INTA-RELATED"/>
    <property type="match status" value="1"/>
</dbReference>
<dbReference type="GO" id="GO:0003677">
    <property type="term" value="F:DNA binding"/>
    <property type="evidence" value="ECO:0007669"/>
    <property type="project" value="UniProtKB-KW"/>
</dbReference>
<dbReference type="GO" id="GO:0044826">
    <property type="term" value="P:viral genome integration into host DNA"/>
    <property type="evidence" value="ECO:0007669"/>
    <property type="project" value="UniProtKB-KW"/>
</dbReference>
<dbReference type="GO" id="GO:0006310">
    <property type="term" value="P:DNA recombination"/>
    <property type="evidence" value="ECO:0007669"/>
    <property type="project" value="UniProtKB-KW"/>
</dbReference>
<dbReference type="InterPro" id="IPR050808">
    <property type="entry name" value="Phage_Integrase"/>
</dbReference>
<keyword evidence="6" id="KW-1160">Virus entry into host cell</keyword>
<evidence type="ECO:0000259" key="8">
    <source>
        <dbReference type="PROSITE" id="PS51900"/>
    </source>
</evidence>
<dbReference type="PANTHER" id="PTHR30629">
    <property type="entry name" value="PROPHAGE INTEGRASE"/>
    <property type="match status" value="1"/>
</dbReference>
<keyword evidence="2" id="KW-0229">DNA integration</keyword>
<dbReference type="Gene3D" id="1.10.443.10">
    <property type="entry name" value="Intergrase catalytic core"/>
    <property type="match status" value="1"/>
</dbReference>
<comment type="similarity">
    <text evidence="1">Belongs to the 'phage' integrase family.</text>
</comment>
<keyword evidence="5" id="KW-1179">Viral genome integration</keyword>
<evidence type="ECO:0000256" key="6">
    <source>
        <dbReference type="ARBA" id="ARBA00023296"/>
    </source>
</evidence>
<dbReference type="InterPro" id="IPR044068">
    <property type="entry name" value="CB"/>
</dbReference>
<gene>
    <name evidence="9" type="ORF">METZ01_LOCUS178500</name>
</gene>
<feature type="domain" description="Core-binding (CB)" evidence="8">
    <location>
        <begin position="135"/>
        <end position="215"/>
    </location>
</feature>
<evidence type="ECO:0000256" key="3">
    <source>
        <dbReference type="ARBA" id="ARBA00023125"/>
    </source>
</evidence>
<protein>
    <recommendedName>
        <fullName evidence="10">Tyr recombinase domain-containing protein</fullName>
    </recommendedName>
</protein>
<evidence type="ECO:0000256" key="4">
    <source>
        <dbReference type="ARBA" id="ARBA00023172"/>
    </source>
</evidence>
<dbReference type="Gene3D" id="1.10.150.130">
    <property type="match status" value="1"/>
</dbReference>
<evidence type="ECO:0000256" key="5">
    <source>
        <dbReference type="ARBA" id="ARBA00023195"/>
    </source>
</evidence>